<dbReference type="GO" id="GO:0090729">
    <property type="term" value="F:toxin activity"/>
    <property type="evidence" value="ECO:0007669"/>
    <property type="project" value="UniProtKB-KW"/>
</dbReference>
<dbReference type="Pfam" id="PF01129">
    <property type="entry name" value="ART"/>
    <property type="match status" value="1"/>
</dbReference>
<evidence type="ECO:0000313" key="15">
    <source>
        <dbReference type="Proteomes" id="UP000663829"/>
    </source>
</evidence>
<evidence type="ECO:0000313" key="11">
    <source>
        <dbReference type="EMBL" id="CAF1107407.1"/>
    </source>
</evidence>
<dbReference type="PROSITE" id="PS51996">
    <property type="entry name" value="TR_MART"/>
    <property type="match status" value="1"/>
</dbReference>
<comment type="similarity">
    <text evidence="2 10">Belongs to the Arg-specific ADP-ribosyltransferase family.</text>
</comment>
<keyword evidence="5 10" id="KW-0328">Glycosyltransferase</keyword>
<keyword evidence="10" id="KW-0521">NADP</keyword>
<dbReference type="EC" id="2.4.2.31" evidence="10"/>
<evidence type="ECO:0000256" key="2">
    <source>
        <dbReference type="ARBA" id="ARBA00009558"/>
    </source>
</evidence>
<keyword evidence="6 10" id="KW-0808">Transferase</keyword>
<dbReference type="EMBL" id="CAJNOK010010143">
    <property type="protein sequence ID" value="CAF1107407.1"/>
    <property type="molecule type" value="Genomic_DNA"/>
</dbReference>
<keyword evidence="8" id="KW-0843">Virulence</keyword>
<evidence type="ECO:0000256" key="4">
    <source>
        <dbReference type="ARBA" id="ARBA00022656"/>
    </source>
</evidence>
<evidence type="ECO:0000256" key="9">
    <source>
        <dbReference type="ARBA" id="ARBA00047597"/>
    </source>
</evidence>
<dbReference type="InterPro" id="IPR050999">
    <property type="entry name" value="ADP-ribosyltransferase_ARG"/>
</dbReference>
<keyword evidence="7" id="KW-0548">Nucleotidyltransferase</keyword>
<comment type="subcellular location">
    <subcellularLocation>
        <location evidence="1">Secreted</location>
    </subcellularLocation>
</comment>
<evidence type="ECO:0000256" key="6">
    <source>
        <dbReference type="ARBA" id="ARBA00022679"/>
    </source>
</evidence>
<evidence type="ECO:0000256" key="5">
    <source>
        <dbReference type="ARBA" id="ARBA00022676"/>
    </source>
</evidence>
<dbReference type="GO" id="GO:0003950">
    <property type="term" value="F:NAD+ poly-ADP-ribosyltransferase activity"/>
    <property type="evidence" value="ECO:0007669"/>
    <property type="project" value="TreeGrafter"/>
</dbReference>
<dbReference type="EMBL" id="CAJNOQ010011814">
    <property type="protein sequence ID" value="CAF1285778.1"/>
    <property type="molecule type" value="Genomic_DNA"/>
</dbReference>
<dbReference type="OrthoDB" id="423533at2759"/>
<gene>
    <name evidence="12" type="ORF">GPM918_LOCUS27781</name>
    <name evidence="11" type="ORF">OVA965_LOCUS19594</name>
    <name evidence="14" type="ORF">SRO942_LOCUS28170</name>
    <name evidence="13" type="ORF">TMI583_LOCUS19688</name>
</gene>
<dbReference type="Gene3D" id="3.90.176.10">
    <property type="entry name" value="Toxin ADP-ribosyltransferase, Chain A, domain 1"/>
    <property type="match status" value="1"/>
</dbReference>
<keyword evidence="10" id="KW-0520">NAD</keyword>
<evidence type="ECO:0000256" key="8">
    <source>
        <dbReference type="ARBA" id="ARBA00023026"/>
    </source>
</evidence>
<dbReference type="PANTHER" id="PTHR10339">
    <property type="entry name" value="ADP-RIBOSYLTRANSFERASE"/>
    <property type="match status" value="1"/>
</dbReference>
<organism evidence="12 15">
    <name type="scientific">Didymodactylos carnosus</name>
    <dbReference type="NCBI Taxonomy" id="1234261"/>
    <lineage>
        <taxon>Eukaryota</taxon>
        <taxon>Metazoa</taxon>
        <taxon>Spiralia</taxon>
        <taxon>Gnathifera</taxon>
        <taxon>Rotifera</taxon>
        <taxon>Eurotatoria</taxon>
        <taxon>Bdelloidea</taxon>
        <taxon>Philodinida</taxon>
        <taxon>Philodinidae</taxon>
        <taxon>Didymodactylos</taxon>
    </lineage>
</organism>
<sequence length="259" mass="30363">MKRVTHGRDERGVRLREERFMPNPLSLSRPFTEGGDWEVNFIRAVEDYFSIVPADDHHILVEKAAEGLISEGKKVGKQREAEWMAQELLNVKDKKKEEVYPVCVRLYTMESFLYKKMNETMRSVGDEKHIDFLQSKVPTFGPFAYLLYKLLVYDKKWWTVYRGAQLSDDMIEQYKDSIGKYRAFPAFTSTSRSRAKAEQFGNVLFEIQARNVGADVSSYSVYPNEEEVLLPPYFNFCVRSCSLLFDRNKRQNKWIICLD</sequence>
<evidence type="ECO:0000313" key="13">
    <source>
        <dbReference type="EMBL" id="CAF3872276.1"/>
    </source>
</evidence>
<evidence type="ECO:0000256" key="7">
    <source>
        <dbReference type="ARBA" id="ARBA00022695"/>
    </source>
</evidence>
<accession>A0A815CIY5</accession>
<dbReference type="Proteomes" id="UP000681722">
    <property type="component" value="Unassembled WGS sequence"/>
</dbReference>
<dbReference type="AlphaFoldDB" id="A0A815CIY5"/>
<dbReference type="Proteomes" id="UP000663829">
    <property type="component" value="Unassembled WGS sequence"/>
</dbReference>
<dbReference type="InterPro" id="IPR000768">
    <property type="entry name" value="ART"/>
</dbReference>
<keyword evidence="4" id="KW-0800">Toxin</keyword>
<dbReference type="GO" id="GO:0005576">
    <property type="term" value="C:extracellular region"/>
    <property type="evidence" value="ECO:0007669"/>
    <property type="project" value="UniProtKB-SubCell"/>
</dbReference>
<dbReference type="Proteomes" id="UP000677228">
    <property type="component" value="Unassembled WGS sequence"/>
</dbReference>
<reference evidence="12" key="1">
    <citation type="submission" date="2021-02" db="EMBL/GenBank/DDBJ databases">
        <authorList>
            <person name="Nowell W R."/>
        </authorList>
    </citation>
    <scope>NUCLEOTIDE SEQUENCE</scope>
</reference>
<evidence type="ECO:0000313" key="14">
    <source>
        <dbReference type="EMBL" id="CAF4085940.1"/>
    </source>
</evidence>
<comment type="caution">
    <text evidence="12">The sequence shown here is derived from an EMBL/GenBank/DDBJ whole genome shotgun (WGS) entry which is preliminary data.</text>
</comment>
<comment type="catalytic activity">
    <reaction evidence="9 10">
        <text>L-arginyl-[protein] + NAD(+) = N(omega)-(ADP-D-ribosyl)-L-arginyl-[protein] + nicotinamide + H(+)</text>
        <dbReference type="Rhea" id="RHEA:19149"/>
        <dbReference type="Rhea" id="RHEA-COMP:10532"/>
        <dbReference type="Rhea" id="RHEA-COMP:15087"/>
        <dbReference type="ChEBI" id="CHEBI:15378"/>
        <dbReference type="ChEBI" id="CHEBI:17154"/>
        <dbReference type="ChEBI" id="CHEBI:29965"/>
        <dbReference type="ChEBI" id="CHEBI:57540"/>
        <dbReference type="ChEBI" id="CHEBI:142554"/>
        <dbReference type="EC" id="2.4.2.31"/>
    </reaction>
</comment>
<evidence type="ECO:0000256" key="10">
    <source>
        <dbReference type="RuleBase" id="RU361228"/>
    </source>
</evidence>
<evidence type="ECO:0000313" key="12">
    <source>
        <dbReference type="EMBL" id="CAF1285778.1"/>
    </source>
</evidence>
<dbReference type="GO" id="GO:0106274">
    <property type="term" value="F:NAD+-protein-arginine ADP-ribosyltransferase activity"/>
    <property type="evidence" value="ECO:0007669"/>
    <property type="project" value="UniProtKB-EC"/>
</dbReference>
<protein>
    <recommendedName>
        <fullName evidence="10">NAD(P)(+)--arginine ADP-ribosyltransferase</fullName>
        <ecNumber evidence="10">2.4.2.31</ecNumber>
    </recommendedName>
    <alternativeName>
        <fullName evidence="10">Mono(ADP-ribosyl)transferase</fullName>
    </alternativeName>
</protein>
<keyword evidence="3" id="KW-0964">Secreted</keyword>
<dbReference type="Proteomes" id="UP000682733">
    <property type="component" value="Unassembled WGS sequence"/>
</dbReference>
<name>A0A815CIY5_9BILA</name>
<dbReference type="EMBL" id="CAJOBC010030075">
    <property type="protein sequence ID" value="CAF4085940.1"/>
    <property type="molecule type" value="Genomic_DNA"/>
</dbReference>
<dbReference type="GO" id="GO:0016779">
    <property type="term" value="F:nucleotidyltransferase activity"/>
    <property type="evidence" value="ECO:0007669"/>
    <property type="project" value="UniProtKB-KW"/>
</dbReference>
<proteinExistence type="inferred from homology"/>
<keyword evidence="15" id="KW-1185">Reference proteome</keyword>
<evidence type="ECO:0000256" key="1">
    <source>
        <dbReference type="ARBA" id="ARBA00004613"/>
    </source>
</evidence>
<dbReference type="PANTHER" id="PTHR10339:SF25">
    <property type="entry name" value="SECRETED EXOENZYME S"/>
    <property type="match status" value="1"/>
</dbReference>
<evidence type="ECO:0000256" key="3">
    <source>
        <dbReference type="ARBA" id="ARBA00022525"/>
    </source>
</evidence>
<dbReference type="EMBL" id="CAJOBA010011804">
    <property type="protein sequence ID" value="CAF3872276.1"/>
    <property type="molecule type" value="Genomic_DNA"/>
</dbReference>
<dbReference type="SUPFAM" id="SSF56399">
    <property type="entry name" value="ADP-ribosylation"/>
    <property type="match status" value="1"/>
</dbReference>